<feature type="transmembrane region" description="Helical" evidence="1">
    <location>
        <begin position="32"/>
        <end position="55"/>
    </location>
</feature>
<accession>A0A915DNT0</accession>
<sequence>MASCKSTAHKAQKSQGDWPTLKIVLKTTEKPTLIICICLIVFGLIGGLAATFSAIRQISYTHFVPPCYVSYFIENSTVTEDHLKTTNCCGSGQNISRLGPADQFCTNPNFNFYLS</sequence>
<dbReference type="AlphaFoldDB" id="A0A915DNT0"/>
<evidence type="ECO:0000256" key="1">
    <source>
        <dbReference type="SAM" id="Phobius"/>
    </source>
</evidence>
<keyword evidence="1" id="KW-0812">Transmembrane</keyword>
<organism evidence="2 3">
    <name type="scientific">Ditylenchus dipsaci</name>
    <dbReference type="NCBI Taxonomy" id="166011"/>
    <lineage>
        <taxon>Eukaryota</taxon>
        <taxon>Metazoa</taxon>
        <taxon>Ecdysozoa</taxon>
        <taxon>Nematoda</taxon>
        <taxon>Chromadorea</taxon>
        <taxon>Rhabditida</taxon>
        <taxon>Tylenchina</taxon>
        <taxon>Tylenchomorpha</taxon>
        <taxon>Sphaerularioidea</taxon>
        <taxon>Anguinidae</taxon>
        <taxon>Anguininae</taxon>
        <taxon>Ditylenchus</taxon>
    </lineage>
</organism>
<name>A0A915DNT0_9BILA</name>
<keyword evidence="1" id="KW-1133">Transmembrane helix</keyword>
<reference evidence="3" key="1">
    <citation type="submission" date="2022-11" db="UniProtKB">
        <authorList>
            <consortium name="WormBaseParasite"/>
        </authorList>
    </citation>
    <scope>IDENTIFICATION</scope>
</reference>
<dbReference type="Proteomes" id="UP000887574">
    <property type="component" value="Unplaced"/>
</dbReference>
<evidence type="ECO:0000313" key="2">
    <source>
        <dbReference type="Proteomes" id="UP000887574"/>
    </source>
</evidence>
<protein>
    <submittedName>
        <fullName evidence="3">Uncharacterized protein</fullName>
    </submittedName>
</protein>
<keyword evidence="2" id="KW-1185">Reference proteome</keyword>
<keyword evidence="1" id="KW-0472">Membrane</keyword>
<proteinExistence type="predicted"/>
<evidence type="ECO:0000313" key="3">
    <source>
        <dbReference type="WBParaSite" id="jg21389"/>
    </source>
</evidence>
<dbReference type="WBParaSite" id="jg21389">
    <property type="protein sequence ID" value="jg21389"/>
    <property type="gene ID" value="jg21389"/>
</dbReference>